<proteinExistence type="predicted"/>
<sequence>MPFTTGEGNLLQLNQKDFDFNVQFEQLFFSIIPSTLFIVTSLWRARCQARKPSVVVNALVFQLIKLGAIATYVGLELSLLILVAVGPFQVTSMFISSSVLKLVSALFMVTLSVVDHSRSARSSVLLNSYLFLTLLLDAVQARTLFLSSDNKTELTYSSIFSAVIALKTGILLLEAQQKSRLLRWDKKEHSPEETSGIFSLGVFFWLNKIFLA</sequence>
<reference evidence="4 5" key="1">
    <citation type="submission" date="2019-06" db="EMBL/GenBank/DDBJ databases">
        <title>Wine fermentation using esterase from Monascus purpureus.</title>
        <authorList>
            <person name="Geng C."/>
            <person name="Zhang Y."/>
        </authorList>
    </citation>
    <scope>NUCLEOTIDE SEQUENCE [LARGE SCALE GENOMIC DNA]</scope>
    <source>
        <strain evidence="4">HQ1</strain>
    </source>
</reference>
<keyword evidence="2" id="KW-1133">Transmembrane helix</keyword>
<dbReference type="GO" id="GO:0016020">
    <property type="term" value="C:membrane"/>
    <property type="evidence" value="ECO:0007669"/>
    <property type="project" value="UniProtKB-SubCell"/>
</dbReference>
<organism evidence="4 5">
    <name type="scientific">Monascus purpureus</name>
    <name type="common">Red mold</name>
    <name type="synonym">Monascus anka</name>
    <dbReference type="NCBI Taxonomy" id="5098"/>
    <lineage>
        <taxon>Eukaryota</taxon>
        <taxon>Fungi</taxon>
        <taxon>Dikarya</taxon>
        <taxon>Ascomycota</taxon>
        <taxon>Pezizomycotina</taxon>
        <taxon>Eurotiomycetes</taxon>
        <taxon>Eurotiomycetidae</taxon>
        <taxon>Eurotiales</taxon>
        <taxon>Aspergillaceae</taxon>
        <taxon>Monascus</taxon>
    </lineage>
</organism>
<gene>
    <name evidence="4" type="ORF">MPDQ_005374</name>
</gene>
<dbReference type="AlphaFoldDB" id="A0A507QWT5"/>
<dbReference type="Proteomes" id="UP000319663">
    <property type="component" value="Unassembled WGS sequence"/>
</dbReference>
<feature type="transmembrane region" description="Helical" evidence="2">
    <location>
        <begin position="126"/>
        <end position="148"/>
    </location>
</feature>
<evidence type="ECO:0000259" key="3">
    <source>
        <dbReference type="Pfam" id="PF24357"/>
    </source>
</evidence>
<dbReference type="InterPro" id="IPR056227">
    <property type="entry name" value="TMD0_ABC"/>
</dbReference>
<dbReference type="EMBL" id="VIFY01000038">
    <property type="protein sequence ID" value="TQB73895.1"/>
    <property type="molecule type" value="Genomic_DNA"/>
</dbReference>
<name>A0A507QWT5_MONPU</name>
<evidence type="ECO:0000313" key="5">
    <source>
        <dbReference type="Proteomes" id="UP000319663"/>
    </source>
</evidence>
<feature type="transmembrane region" description="Helical" evidence="2">
    <location>
        <begin position="94"/>
        <end position="114"/>
    </location>
</feature>
<feature type="transmembrane region" description="Helical" evidence="2">
    <location>
        <begin position="27"/>
        <end position="45"/>
    </location>
</feature>
<evidence type="ECO:0000256" key="1">
    <source>
        <dbReference type="ARBA" id="ARBA00004141"/>
    </source>
</evidence>
<protein>
    <recommendedName>
        <fullName evidence="3">ABC transporter TMD0 domain-containing protein</fullName>
    </recommendedName>
</protein>
<evidence type="ECO:0000313" key="4">
    <source>
        <dbReference type="EMBL" id="TQB73895.1"/>
    </source>
</evidence>
<feature type="transmembrane region" description="Helical" evidence="2">
    <location>
        <begin position="66"/>
        <end position="88"/>
    </location>
</feature>
<keyword evidence="2" id="KW-0812">Transmembrane</keyword>
<accession>A0A507QWT5</accession>
<comment type="subcellular location">
    <subcellularLocation>
        <location evidence="1">Membrane</location>
        <topology evidence="1">Multi-pass membrane protein</topology>
    </subcellularLocation>
</comment>
<comment type="caution">
    <text evidence="4">The sequence shown here is derived from an EMBL/GenBank/DDBJ whole genome shotgun (WGS) entry which is preliminary data.</text>
</comment>
<dbReference type="Pfam" id="PF24357">
    <property type="entry name" value="TMD0_ABC"/>
    <property type="match status" value="1"/>
</dbReference>
<feature type="domain" description="ABC transporter TMD0" evidence="3">
    <location>
        <begin position="15"/>
        <end position="156"/>
    </location>
</feature>
<keyword evidence="5" id="KW-1185">Reference proteome</keyword>
<feature type="transmembrane region" description="Helical" evidence="2">
    <location>
        <begin position="154"/>
        <end position="173"/>
    </location>
</feature>
<keyword evidence="2" id="KW-0472">Membrane</keyword>
<evidence type="ECO:0000256" key="2">
    <source>
        <dbReference type="SAM" id="Phobius"/>
    </source>
</evidence>
<dbReference type="OrthoDB" id="6500128at2759"/>
<dbReference type="STRING" id="5098.A0A507QWT5"/>